<gene>
    <name evidence="1" type="ORF">SAMN04488034_102394</name>
</gene>
<dbReference type="Gene3D" id="2.40.128.410">
    <property type="match status" value="1"/>
</dbReference>
<name>A0A1H5LRU7_9FLAO</name>
<dbReference type="EMBL" id="FNUG01000002">
    <property type="protein sequence ID" value="SEE79749.1"/>
    <property type="molecule type" value="Genomic_DNA"/>
</dbReference>
<keyword evidence="2" id="KW-1185">Reference proteome</keyword>
<evidence type="ECO:0008006" key="3">
    <source>
        <dbReference type="Google" id="ProtNLM"/>
    </source>
</evidence>
<sequence length="184" mass="20756">MNLTNIQMHKGNRAIKIFFLPVLLMLLISCGSGKKSAFTQINDYQELREAVYNGEFEIENQWAYPVSGSMIDLLSNPNYLRMKNDSVDLFLPYFGVRHMGGDYGGREGGIKYKGVAEDLEIDEANDESKIEITFEAEEGTENYNFRITLFPNGNASTHVTSSERNSISYRGIVKGKSTGTEEER</sequence>
<dbReference type="Proteomes" id="UP000199448">
    <property type="component" value="Unassembled WGS sequence"/>
</dbReference>
<dbReference type="InterPro" id="IPR025347">
    <property type="entry name" value="DUF4251"/>
</dbReference>
<dbReference type="Pfam" id="PF14059">
    <property type="entry name" value="DUF4251"/>
    <property type="match status" value="1"/>
</dbReference>
<dbReference type="STRING" id="390640.SAMN04488034_102394"/>
<reference evidence="1 2" key="1">
    <citation type="submission" date="2016-10" db="EMBL/GenBank/DDBJ databases">
        <authorList>
            <person name="de Groot N.N."/>
        </authorList>
    </citation>
    <scope>NUCLEOTIDE SEQUENCE [LARGE SCALE GENOMIC DNA]</scope>
    <source>
        <strain evidence="1 2">DSM 23553</strain>
    </source>
</reference>
<evidence type="ECO:0000313" key="2">
    <source>
        <dbReference type="Proteomes" id="UP000199448"/>
    </source>
</evidence>
<accession>A0A1H5LRU7</accession>
<proteinExistence type="predicted"/>
<dbReference type="OrthoDB" id="1448121at2"/>
<dbReference type="RefSeq" id="WP_093112714.1">
    <property type="nucleotide sequence ID" value="NZ_FNGG01000002.1"/>
</dbReference>
<organism evidence="1 2">
    <name type="scientific">Salinimicrobium catena</name>
    <dbReference type="NCBI Taxonomy" id="390640"/>
    <lineage>
        <taxon>Bacteria</taxon>
        <taxon>Pseudomonadati</taxon>
        <taxon>Bacteroidota</taxon>
        <taxon>Flavobacteriia</taxon>
        <taxon>Flavobacteriales</taxon>
        <taxon>Flavobacteriaceae</taxon>
        <taxon>Salinimicrobium</taxon>
    </lineage>
</organism>
<protein>
    <recommendedName>
        <fullName evidence="3">DUF4251 domain-containing protein</fullName>
    </recommendedName>
</protein>
<evidence type="ECO:0000313" key="1">
    <source>
        <dbReference type="EMBL" id="SEE79749.1"/>
    </source>
</evidence>
<dbReference type="AlphaFoldDB" id="A0A1H5LRU7"/>